<organism evidence="2">
    <name type="scientific">Melampsora larici-populina (strain 98AG31 / pathotype 3-4-7)</name>
    <name type="common">Poplar leaf rust fungus</name>
    <dbReference type="NCBI Taxonomy" id="747676"/>
    <lineage>
        <taxon>Eukaryota</taxon>
        <taxon>Fungi</taxon>
        <taxon>Dikarya</taxon>
        <taxon>Basidiomycota</taxon>
        <taxon>Pucciniomycotina</taxon>
        <taxon>Pucciniomycetes</taxon>
        <taxon>Pucciniales</taxon>
        <taxon>Melampsoraceae</taxon>
        <taxon>Melampsora</taxon>
    </lineage>
</organism>
<proteinExistence type="predicted"/>
<evidence type="ECO:0000313" key="1">
    <source>
        <dbReference type="EMBL" id="EGG00780.1"/>
    </source>
</evidence>
<dbReference type="VEuPathDB" id="FungiDB:MELLADRAFT_111466"/>
<keyword evidence="2" id="KW-1185">Reference proteome</keyword>
<dbReference type="RefSeq" id="XP_007415854.1">
    <property type="nucleotide sequence ID" value="XM_007415792.1"/>
</dbReference>
<dbReference type="GeneID" id="18924387"/>
<protein>
    <submittedName>
        <fullName evidence="1">Uncharacterized protein</fullName>
    </submittedName>
</protein>
<dbReference type="InParanoid" id="F4S3A1"/>
<sequence length="522" mass="58913">MAHPVAHRVIMYSVLKVGKIVPQFSLTRLCSLPEAETTLNTTIDGVTFYECPLSLLPDRSARFFVDHPGFFNLAGRFLPLNDHAQPILYYDVHSAGEVYDSFIVRSKEPRRACVSSIGTIVGLYDFLHNNRVKTKVVLRHTDYSHLDHAYRTFELEYLFNWVRVTGGQQSELSIDMVIEVSGAQPRHRPTAEREQCNNMRRLFGLVCVDTVSRVLRHNSQVSGHSRAIRTGDGARNQVNGVHLRIRSLREITTLRSWALIIRGMDSVHGLPGLERWHGSMRNLIKDWQMDNGQRLRTFGLVALACKGASAVAVIQKLHTTTSLLLHASILIQNAPTDCSNMPGIQRHSENSEEPVELAFLQLVAKQFQSPTEGPIKLQYPDGRKESVHRFGTIAYRVVDHDTASPKCLFTHFSFCANSSDEGRSVLTLQMVESPSCQRDFPVRVHIIDEMFVTPDAVQMVLGSQSKNVELMEKRKTKADAESWSYGQIVKILCQPPRFKQFCAHGAMDKMTADQFWGRGKTA</sequence>
<dbReference type="EMBL" id="GL883143">
    <property type="protein sequence ID" value="EGG00780.1"/>
    <property type="molecule type" value="Genomic_DNA"/>
</dbReference>
<reference evidence="2" key="1">
    <citation type="journal article" date="2011" name="Proc. Natl. Acad. Sci. U.S.A.">
        <title>Obligate biotrophy features unraveled by the genomic analysis of rust fungi.</title>
        <authorList>
            <person name="Duplessis S."/>
            <person name="Cuomo C.A."/>
            <person name="Lin Y.-C."/>
            <person name="Aerts A."/>
            <person name="Tisserant E."/>
            <person name="Veneault-Fourrey C."/>
            <person name="Joly D.L."/>
            <person name="Hacquard S."/>
            <person name="Amselem J."/>
            <person name="Cantarel B.L."/>
            <person name="Chiu R."/>
            <person name="Coutinho P.M."/>
            <person name="Feau N."/>
            <person name="Field M."/>
            <person name="Frey P."/>
            <person name="Gelhaye E."/>
            <person name="Goldberg J."/>
            <person name="Grabherr M.G."/>
            <person name="Kodira C.D."/>
            <person name="Kohler A."/>
            <person name="Kuees U."/>
            <person name="Lindquist E.A."/>
            <person name="Lucas S.M."/>
            <person name="Mago R."/>
            <person name="Mauceli E."/>
            <person name="Morin E."/>
            <person name="Murat C."/>
            <person name="Pangilinan J.L."/>
            <person name="Park R."/>
            <person name="Pearson M."/>
            <person name="Quesneville H."/>
            <person name="Rouhier N."/>
            <person name="Sakthikumar S."/>
            <person name="Salamov A.A."/>
            <person name="Schmutz J."/>
            <person name="Selles B."/>
            <person name="Shapiro H."/>
            <person name="Tanguay P."/>
            <person name="Tuskan G.A."/>
            <person name="Henrissat B."/>
            <person name="Van de Peer Y."/>
            <person name="Rouze P."/>
            <person name="Ellis J.G."/>
            <person name="Dodds P.N."/>
            <person name="Schein J.E."/>
            <person name="Zhong S."/>
            <person name="Hamelin R.C."/>
            <person name="Grigoriev I.V."/>
            <person name="Szabo L.J."/>
            <person name="Martin F."/>
        </authorList>
    </citation>
    <scope>NUCLEOTIDE SEQUENCE [LARGE SCALE GENOMIC DNA]</scope>
    <source>
        <strain evidence="2">98AG31 / pathotype 3-4-7</strain>
    </source>
</reference>
<name>F4S3A1_MELLP</name>
<gene>
    <name evidence="1" type="ORF">MELLADRAFT_111466</name>
</gene>
<dbReference type="KEGG" id="mlr:MELLADRAFT_111466"/>
<accession>F4S3A1</accession>
<evidence type="ECO:0000313" key="2">
    <source>
        <dbReference type="Proteomes" id="UP000001072"/>
    </source>
</evidence>
<dbReference type="Proteomes" id="UP000001072">
    <property type="component" value="Unassembled WGS sequence"/>
</dbReference>
<dbReference type="HOGENOM" id="CLU_521827_0_0_1"/>
<dbReference type="AlphaFoldDB" id="F4S3A1"/>